<evidence type="ECO:0000256" key="1">
    <source>
        <dbReference type="ARBA" id="ARBA00010201"/>
    </source>
</evidence>
<comment type="similarity">
    <text evidence="1">Belongs to the PRORSD1 family.</text>
</comment>
<evidence type="ECO:0000256" key="2">
    <source>
        <dbReference type="ARBA" id="ARBA00031612"/>
    </source>
</evidence>
<dbReference type="GO" id="GO:0002161">
    <property type="term" value="F:aminoacyl-tRNA deacylase activity"/>
    <property type="evidence" value="ECO:0007669"/>
    <property type="project" value="InterPro"/>
</dbReference>
<dbReference type="PANTHER" id="PTHR31423">
    <property type="entry name" value="YBAK DOMAIN-CONTAINING PROTEIN"/>
    <property type="match status" value="1"/>
</dbReference>
<keyword evidence="5" id="KW-1185">Reference proteome</keyword>
<dbReference type="Gene3D" id="3.90.960.10">
    <property type="entry name" value="YbaK/aminoacyl-tRNA synthetase-associated domain"/>
    <property type="match status" value="1"/>
</dbReference>
<dbReference type="InterPro" id="IPR007214">
    <property type="entry name" value="YbaK/aa-tRNA-synth-assoc-dom"/>
</dbReference>
<name>A0A5N5SQE4_9CRUS</name>
<evidence type="ECO:0000313" key="4">
    <source>
        <dbReference type="EMBL" id="KAB7496207.1"/>
    </source>
</evidence>
<protein>
    <recommendedName>
        <fullName evidence="2">PrdX deacylase domain-containing protein 1</fullName>
    </recommendedName>
</protein>
<gene>
    <name evidence="4" type="primary">prorsd1p</name>
    <name evidence="4" type="ORF">Anas_07991</name>
</gene>
<dbReference type="PANTHER" id="PTHR31423:SF3">
    <property type="entry name" value="PROLYL-TRNA SYNTHETASE ASSOCIATED DOMAIN-CONTAINING PROTEIN 1-RELATED"/>
    <property type="match status" value="1"/>
</dbReference>
<evidence type="ECO:0000313" key="5">
    <source>
        <dbReference type="Proteomes" id="UP000326759"/>
    </source>
</evidence>
<comment type="caution">
    <text evidence="4">The sequence shown here is derived from an EMBL/GenBank/DDBJ whole genome shotgun (WGS) entry which is preliminary data.</text>
</comment>
<dbReference type="EMBL" id="SEYY01021620">
    <property type="protein sequence ID" value="KAB7496207.1"/>
    <property type="molecule type" value="Genomic_DNA"/>
</dbReference>
<keyword evidence="4" id="KW-0030">Aminoacyl-tRNA synthetase</keyword>
<dbReference type="GO" id="GO:0004812">
    <property type="term" value="F:aminoacyl-tRNA ligase activity"/>
    <property type="evidence" value="ECO:0007669"/>
    <property type="project" value="UniProtKB-KW"/>
</dbReference>
<dbReference type="SUPFAM" id="SSF55826">
    <property type="entry name" value="YbaK/ProRS associated domain"/>
    <property type="match status" value="1"/>
</dbReference>
<sequence length="199" mass="22838">MYRSLGYQMEGGKSPFAKIAKHNTLVFKYGTQIWINMASSGKFYSTCEGDLHLSQEESESYANPKEKKFEEKTIIKKHFSRGDLEKFFNENGIKFQSRNHKEVFTVDTLMDEVGDMPGLHMKNLFLKDKKKNLYLLCARHDSKINLNDVAKKIGAKELRFADENTLKDVLGVTQGCVTLYALVNDPENRVHILLDSEAY</sequence>
<dbReference type="InterPro" id="IPR036754">
    <property type="entry name" value="YbaK/aa-tRNA-synt-asso_dom_sf"/>
</dbReference>
<reference evidence="4 5" key="1">
    <citation type="journal article" date="2019" name="PLoS Biol.">
        <title>Sex chromosomes control vertical transmission of feminizing Wolbachia symbionts in an isopod.</title>
        <authorList>
            <person name="Becking T."/>
            <person name="Chebbi M.A."/>
            <person name="Giraud I."/>
            <person name="Moumen B."/>
            <person name="Laverre T."/>
            <person name="Caubet Y."/>
            <person name="Peccoud J."/>
            <person name="Gilbert C."/>
            <person name="Cordaux R."/>
        </authorList>
    </citation>
    <scope>NUCLEOTIDE SEQUENCE [LARGE SCALE GENOMIC DNA]</scope>
    <source>
        <strain evidence="4">ANa2</strain>
        <tissue evidence="4">Whole body excluding digestive tract and cuticle</tissue>
    </source>
</reference>
<dbReference type="Proteomes" id="UP000326759">
    <property type="component" value="Unassembled WGS sequence"/>
</dbReference>
<dbReference type="OrthoDB" id="424586at2759"/>
<dbReference type="InterPro" id="IPR040285">
    <property type="entry name" value="ProX/PRXD1"/>
</dbReference>
<organism evidence="4 5">
    <name type="scientific">Armadillidium nasatum</name>
    <dbReference type="NCBI Taxonomy" id="96803"/>
    <lineage>
        <taxon>Eukaryota</taxon>
        <taxon>Metazoa</taxon>
        <taxon>Ecdysozoa</taxon>
        <taxon>Arthropoda</taxon>
        <taxon>Crustacea</taxon>
        <taxon>Multicrustacea</taxon>
        <taxon>Malacostraca</taxon>
        <taxon>Eumalacostraca</taxon>
        <taxon>Peracarida</taxon>
        <taxon>Isopoda</taxon>
        <taxon>Oniscidea</taxon>
        <taxon>Crinocheta</taxon>
        <taxon>Armadillidiidae</taxon>
        <taxon>Armadillidium</taxon>
    </lineage>
</organism>
<keyword evidence="4" id="KW-0436">Ligase</keyword>
<evidence type="ECO:0000259" key="3">
    <source>
        <dbReference type="Pfam" id="PF04073"/>
    </source>
</evidence>
<accession>A0A5N5SQE4</accession>
<dbReference type="Pfam" id="PF04073">
    <property type="entry name" value="tRNA_edit"/>
    <property type="match status" value="1"/>
</dbReference>
<proteinExistence type="inferred from homology"/>
<dbReference type="AlphaFoldDB" id="A0A5N5SQE4"/>
<feature type="domain" description="YbaK/aminoacyl-tRNA synthetase-associated" evidence="3">
    <location>
        <begin position="100"/>
        <end position="197"/>
    </location>
</feature>